<feature type="coiled-coil region" evidence="4">
    <location>
        <begin position="122"/>
        <end position="156"/>
    </location>
</feature>
<evidence type="ECO:0000313" key="10">
    <source>
        <dbReference type="EMBL" id="KAH8371178.1"/>
    </source>
</evidence>
<sequence>MVFEAVVVDVLNKVLGDYIENLDHKQLKIGIWGGDVVLTNLKIRENALEELDLPVQLIYGYLGKLNQPRKYRGNSLLFFFLAAGKLVLKIPWKNLYSQPVVVDVENLYVLVSPNNNIRYNAEKEAKYELAAKKAALDALEAARKKELQKIEAKADAGFAEKLTAQIVNNLQVKINNVHVRYEDTTTTGSPFSFGVTLHELELYTTDKNWDKCYMSERAPQVFKIANLSCLSVYMNCHGKLYGNRDKSTLSKKFEEDIATKTFKPPTFCYVVGPLSCNAKLKLNMNPELDVPAYVKPKIDLSMEMEMLNIGLTDTQFGNIMQLCDSMNRMQLGQPYRKYRPYDIPYKGHYREWWQFAITSVLEHDVRRVKHTWRWEYMKEHRDRCNTYAEKYKERELNRKPPAMLVETCNMLEQELDVFNLLLIRQRINMEIEKQRDSMPAQNTGWFGGWWSRDSKKEESETNTNIVSKFEAAMTSEEKAKMFKAIGYEENVKPQDAPIEYVAIVMNFKLIALDVGLYQEPQNLEDSSYDYRLMPSIMLLQLSMATASVTQRPSADAISVTAGMKELKLLGLTRDNHTPMMVKSMITDEFNLLDIFFETNPIDQKCNQRVKIVARPLQIVYDAETILSVLEVFKPPKNMNLSQLEQSAAMQLVGIKERSATGMQYIIDQKSVLDADILLMPNVIVVPHGGFYVAGEKALIVVSLGQMHITTAPHHRTSDSVQSMFMQGSEKAEIMQVVMSNAYDRFIVKLNDIQLLVARPSENWQHVLNLAVSTDLHVLQPTSLEIVAALCVVDDDPRLPKIKVDIVVPSVLLNITEDRIIEAIGVATSIPLPQNEDVVIQPILTRSRSSISNFINREIKKRSVTAMPKPKETSVELIQYTNMEVNFSLKEVSLTLYQSRPLTELSIPSDQSTPFITPDAEQSSLASLLPVDSDMALRRTSQSSQHILSVQVLQVEASLAQRTYETVATLKLGGINIKQFDCLANSEQVLDIIDTPRFAEDMMSLLTVSYTLADKISPEFTTKYNSTEQTVVANFEVLNIVLHQECLQRLLELADTFQKRLDKVMVNKPRDHYVSAGDGDGLRHKLQVIMEDTETILTTAQHVVRRSPERSAPRVESVKMRVVANLNQVSLKLTSRRRALASMHVKSFVSNVTMKDSYMEVNLGLKDIIVEDLNPHTNHKTIMSIVGQDAFNCQVVIFNKEFTKDYNSDDMKITVDIGCMKIIFLNWFVTGVMNFLNKFQNAQKALTEASAAAAESARQNAMVAYEKATRMKLNVRIKAPLIIIPEDSKSKNALAVDLGLLELSNNTSEVHVPHMAERAIIDEIKLQLKDVKVTKVIILDSSEENVNHSHDDVDAAFGIRYSQVMMNPMSFTLSVIRNLSSTWYTDVPELNLSGHLKSVELTLFMDDYALVMSILNHNLSEGCREFPSEEPAEPEKVRAVTPEPRHTRSTVDRPHASLGPVVSKVYEKLKFNFQFDGVTINLMEAKDRGLACFGIYFLSVKGTQLNNNTLSTSIVLCNIQLDDTRPNNKSKIRQYLSCKSWNISDKNEMIELCKTDPNYMVDVTAIIKENDTFGTHDFVILMWFSSKMNPLPIAAEVRVRGFDLIVCIDFLLELTKFLSLPEPAEREDLPVFNQKPLETVARESARVTKTNIEIRRTFINNWCITEQATKKTMHLILHIDQPDLILVESLDDLNTNAIIFNAQAHLNYRSINDRQIINGQIDALKIFMCAFLPERREQTRHYILHPCVISLQGSTPEEEGMHISLKLSDIIINVSPATIELLNKAMRSISVGTAEKAAIDKHAVDYSDLWYPKQFTSRTYWFTKVESATEAQEFYIPPASKQKTEKCVIEMPSITIVIESGMGYYTKPLISLDTRMTAVFNNWSRNLTAHGSLTLNMNYYNQILAEWEPIIELNEVVGRNGVSEYIPWELQFDLQMETVANELDDTDSNQATNIRIHSKETLEITLSKTCLGLLSELGDAFSQAIHMKGLTKPAVVAPYVVENDTGLEITLNLSKGLFTLHEAHRGGHSINQSLVLLNDAEDHLVNPQDIKVCNVSAGGRVYLQTKDLSTIPEEMHEDYNLYVTISDLPTEIVLPVSKADTRYFPLKEVDKDHWAIVSEVTLEYGTTKINIHSVVSIFNHFTTVISVFRRKSEMEFTLVGKAKPGKAMHIPLHAIYAECRELYFSLQGYRTSVQGICWNTNPSDTDLEHQLQCDPIDTYEPLYINVTRQKRDIYFEATNKYRIMSVTYTLHLRPPLYLRNSLPIDIKVSVLGCSVRKSSLIETDNERGTQVTKHSVNKFQGEDFLDYGEKEVYPGHLLHLPTVRMAQKGKESKSMLVVRLINYLEKDWSYTTDISDAHADVGVWTFASYDSDVKMEIDLNVRITNVYGSVMLTIYSPFWMINKTGLMLTYKTEIASVEVLYHPPEYSGPILFTAREKLFDKKRASIRIDNGDWSEKIPLDVAGSIGGVTCVANDQTYQIGVHNHLTNNSLTKQITFIPFYIVCNKCHFTIYLQELLRPGDPWKTLDPNQLEPLWPKNDSNHKVIVRVGEKTTPAFDYTEVTCTLLKLENSPYGGVQVDVQTTEGGVYITFTEYQPSLAPGLIINHTSQDIVYCEKNGKDELTLKPKHRIMYAWADPTGPQILVFGKDKQETDLRRDHIDNIVLPNGNTAYLVSFLDGMQRVLLLTEIEEIAKRTETSAALQTITQSIDLHIHGIGISVVNNESGLDILYLGVTSSGIVWESRKQNKKRFKEMTIHDTELLEAEYQRYLVHKIVNEVKTYTLDNKYPINFETMTLTKQCPRRLKRSFYPAIWMSIKSSPFQKQLHLKINRIQMDNQFIDPVFPVVLAPIAPPKSVASTTTLKPFIECSMVQRIIPNSHVKQFKYATILIQEFHFKVDILFLTAIAEMFTADITDEQAAKLFRSDVESIEKPLTAHFEQHSVQEQKNFYDNLHLGPLKIHVSFSMSGSDTTALPGFLGPLVQGVGVTLTDINDVVFRLAFFEREYQFFSQSQLVSEISSHYTGQALKQLYVLALGLDVLGNPYGLVVGIKKGVEDLFYEPFHGAIQGPGEFAEGLMLGVKSLFGHTVGGAAGAVSKITGAMGKGLAALTFDHDYQRKRRQGMHNKPKNFHEGLARSGKGLVMGFVDGVTGVVTKPVSGAREQGVEGFFKGLGKGAIGLVARPTAGVVDFASGSFEAVKRATESSDEVKRLRPPRFQHYDNVLRPYCHGEALGNILLKELDKGRFATTDSFIHCEEIVQKKEYLLVTNYRLIYTQRNEMFGVWTAMWSYQWEQISAVAKTSRGVQFTVKRENKRLLTGLFSAGESPHKLILVPDERKRNTLFGIIESQHSD</sequence>
<dbReference type="PANTHER" id="PTHR16166:SF93">
    <property type="entry name" value="INTERMEMBRANE LIPID TRANSFER PROTEIN VPS13"/>
    <property type="match status" value="1"/>
</dbReference>
<gene>
    <name evidence="10" type="ORF">KR093_006389</name>
</gene>
<comment type="caution">
    <text evidence="10">The sequence shown here is derived from an EMBL/GenBank/DDBJ whole genome shotgun (WGS) entry which is preliminary data.</text>
</comment>
<proteinExistence type="inferred from homology"/>
<evidence type="ECO:0000259" key="6">
    <source>
        <dbReference type="Pfam" id="PF12624"/>
    </source>
</evidence>
<feature type="domain" description="Intermembrane lipid transfer protein VPS13-like C-terminal" evidence="9">
    <location>
        <begin position="3207"/>
        <end position="3326"/>
    </location>
</feature>
<dbReference type="GO" id="GO:0006869">
    <property type="term" value="P:lipid transport"/>
    <property type="evidence" value="ECO:0007669"/>
    <property type="project" value="UniProtKB-KW"/>
</dbReference>
<feature type="region of interest" description="Disordered" evidence="5">
    <location>
        <begin position="1424"/>
        <end position="1453"/>
    </location>
</feature>
<evidence type="ECO:0000259" key="7">
    <source>
        <dbReference type="Pfam" id="PF25033"/>
    </source>
</evidence>
<evidence type="ECO:0000313" key="11">
    <source>
        <dbReference type="Proteomes" id="UP001200034"/>
    </source>
</evidence>
<dbReference type="Proteomes" id="UP001200034">
    <property type="component" value="Unassembled WGS sequence"/>
</dbReference>
<evidence type="ECO:0000256" key="4">
    <source>
        <dbReference type="SAM" id="Coils"/>
    </source>
</evidence>
<evidence type="ECO:0000256" key="3">
    <source>
        <dbReference type="ARBA" id="ARBA00023055"/>
    </source>
</evidence>
<feature type="domain" description="Chorein N-terminal" evidence="6">
    <location>
        <begin position="84"/>
        <end position="892"/>
    </location>
</feature>
<dbReference type="EMBL" id="JAJJHW010002585">
    <property type="protein sequence ID" value="KAH8371178.1"/>
    <property type="molecule type" value="Genomic_DNA"/>
</dbReference>
<dbReference type="InterPro" id="IPR026847">
    <property type="entry name" value="VPS13"/>
</dbReference>
<feature type="domain" description="Chorein N-terminal" evidence="6">
    <location>
        <begin position="2"/>
        <end position="65"/>
    </location>
</feature>
<feature type="domain" description="Vacuolar protein sorting-associated protein 13 VPS13 adaptor binding" evidence="8">
    <location>
        <begin position="2094"/>
        <end position="2638"/>
    </location>
</feature>
<dbReference type="Pfam" id="PF25033">
    <property type="entry name" value="VPS13_M"/>
    <property type="match status" value="1"/>
</dbReference>
<evidence type="ECO:0000259" key="9">
    <source>
        <dbReference type="Pfam" id="PF25037"/>
    </source>
</evidence>
<evidence type="ECO:0000256" key="2">
    <source>
        <dbReference type="ARBA" id="ARBA00022448"/>
    </source>
</evidence>
<dbReference type="InterPro" id="IPR026854">
    <property type="entry name" value="VPS13_N"/>
</dbReference>
<keyword evidence="11" id="KW-1185">Reference proteome</keyword>
<evidence type="ECO:0000259" key="8">
    <source>
        <dbReference type="Pfam" id="PF25036"/>
    </source>
</evidence>
<dbReference type="InterPro" id="IPR056747">
    <property type="entry name" value="VPS13-like_M"/>
</dbReference>
<dbReference type="GO" id="GO:0045053">
    <property type="term" value="P:protein retention in Golgi apparatus"/>
    <property type="evidence" value="ECO:0007669"/>
    <property type="project" value="TreeGrafter"/>
</dbReference>
<name>A0AAD4K086_9MUSC</name>
<dbReference type="InterPro" id="IPR009543">
    <property type="entry name" value="VPS13_VAB"/>
</dbReference>
<feature type="non-terminal residue" evidence="10">
    <location>
        <position position="1"/>
    </location>
</feature>
<evidence type="ECO:0000256" key="1">
    <source>
        <dbReference type="ARBA" id="ARBA00006545"/>
    </source>
</evidence>
<dbReference type="GO" id="GO:0006623">
    <property type="term" value="P:protein targeting to vacuole"/>
    <property type="evidence" value="ECO:0007669"/>
    <property type="project" value="TreeGrafter"/>
</dbReference>
<keyword evidence="3" id="KW-0445">Lipid transport</keyword>
<organism evidence="10 11">
    <name type="scientific">Drosophila rubida</name>
    <dbReference type="NCBI Taxonomy" id="30044"/>
    <lineage>
        <taxon>Eukaryota</taxon>
        <taxon>Metazoa</taxon>
        <taxon>Ecdysozoa</taxon>
        <taxon>Arthropoda</taxon>
        <taxon>Hexapoda</taxon>
        <taxon>Insecta</taxon>
        <taxon>Pterygota</taxon>
        <taxon>Neoptera</taxon>
        <taxon>Endopterygota</taxon>
        <taxon>Diptera</taxon>
        <taxon>Brachycera</taxon>
        <taxon>Muscomorpha</taxon>
        <taxon>Ephydroidea</taxon>
        <taxon>Drosophilidae</taxon>
        <taxon>Drosophila</taxon>
    </lineage>
</organism>
<reference evidence="10" key="1">
    <citation type="journal article" date="2021" name="Mol. Ecol. Resour.">
        <title>Phylogenomic analyses of the genus Drosophila reveals genomic signals of climate adaptation.</title>
        <authorList>
            <person name="Li F."/>
            <person name="Rane R.V."/>
            <person name="Luria V."/>
            <person name="Xiong Z."/>
            <person name="Chen J."/>
            <person name="Li Z."/>
            <person name="Catullo R.A."/>
            <person name="Griffin P.C."/>
            <person name="Schiffer M."/>
            <person name="Pearce S."/>
            <person name="Lee S.F."/>
            <person name="McElroy K."/>
            <person name="Stocker A."/>
            <person name="Shirriffs J."/>
            <person name="Cockerell F."/>
            <person name="Coppin C."/>
            <person name="Sgro C.M."/>
            <person name="Karger A."/>
            <person name="Cain J.W."/>
            <person name="Weber J.A."/>
            <person name="Santpere G."/>
            <person name="Kirschner M.W."/>
            <person name="Hoffmann A.A."/>
            <person name="Oakeshott J.G."/>
            <person name="Zhang G."/>
        </authorList>
    </citation>
    <scope>NUCLEOTIDE SEQUENCE</scope>
    <source>
        <strain evidence="10">BGI-SZ-2011g</strain>
    </source>
</reference>
<comment type="similarity">
    <text evidence="1">Belongs to the VPS13 family.</text>
</comment>
<dbReference type="PANTHER" id="PTHR16166">
    <property type="entry name" value="VACUOLAR PROTEIN SORTING-ASSOCIATED PROTEIN VPS13"/>
    <property type="match status" value="1"/>
</dbReference>
<feature type="domain" description="VPS13-like middle region" evidence="7">
    <location>
        <begin position="1141"/>
        <end position="1969"/>
    </location>
</feature>
<dbReference type="Pfam" id="PF12624">
    <property type="entry name" value="VPS13_N"/>
    <property type="match status" value="2"/>
</dbReference>
<evidence type="ECO:0000256" key="5">
    <source>
        <dbReference type="SAM" id="MobiDB-lite"/>
    </source>
</evidence>
<dbReference type="Pfam" id="PF25037">
    <property type="entry name" value="VPS13_C"/>
    <property type="match status" value="1"/>
</dbReference>
<evidence type="ECO:0008006" key="12">
    <source>
        <dbReference type="Google" id="ProtNLM"/>
    </source>
</evidence>
<dbReference type="InterPro" id="IPR056748">
    <property type="entry name" value="VPS13-like_C"/>
</dbReference>
<accession>A0AAD4K086</accession>
<protein>
    <recommendedName>
        <fullName evidence="12">Vacuolar protein sorting-associated protein 13</fullName>
    </recommendedName>
</protein>
<keyword evidence="2" id="KW-0813">Transport</keyword>
<dbReference type="Pfam" id="PF25036">
    <property type="entry name" value="VPS13_VAB"/>
    <property type="match status" value="1"/>
</dbReference>
<keyword evidence="4" id="KW-0175">Coiled coil</keyword>